<name>A0A9W7CLZ0_9STRA</name>
<dbReference type="OrthoDB" id="122773at2759"/>
<evidence type="ECO:0000313" key="5">
    <source>
        <dbReference type="Proteomes" id="UP001165121"/>
    </source>
</evidence>
<feature type="domain" description="DDE Tnp4" evidence="3">
    <location>
        <begin position="64"/>
        <end position="189"/>
    </location>
</feature>
<dbReference type="Pfam" id="PF13359">
    <property type="entry name" value="DDE_Tnp_4"/>
    <property type="match status" value="1"/>
</dbReference>
<proteinExistence type="predicted"/>
<evidence type="ECO:0000313" key="4">
    <source>
        <dbReference type="EMBL" id="GMF34172.1"/>
    </source>
</evidence>
<organism evidence="4 5">
    <name type="scientific">Phytophthora fragariaefolia</name>
    <dbReference type="NCBI Taxonomy" id="1490495"/>
    <lineage>
        <taxon>Eukaryota</taxon>
        <taxon>Sar</taxon>
        <taxon>Stramenopiles</taxon>
        <taxon>Oomycota</taxon>
        <taxon>Peronosporomycetes</taxon>
        <taxon>Peronosporales</taxon>
        <taxon>Peronosporaceae</taxon>
        <taxon>Phytophthora</taxon>
    </lineage>
</organism>
<dbReference type="GO" id="GO:0046872">
    <property type="term" value="F:metal ion binding"/>
    <property type="evidence" value="ECO:0007669"/>
    <property type="project" value="UniProtKB-KW"/>
</dbReference>
<comment type="cofactor">
    <cofactor evidence="1">
        <name>a divalent metal cation</name>
        <dbReference type="ChEBI" id="CHEBI:60240"/>
    </cofactor>
</comment>
<dbReference type="InterPro" id="IPR027806">
    <property type="entry name" value="HARBI1_dom"/>
</dbReference>
<keyword evidence="2" id="KW-0479">Metal-binding</keyword>
<keyword evidence="5" id="KW-1185">Reference proteome</keyword>
<evidence type="ECO:0000256" key="1">
    <source>
        <dbReference type="ARBA" id="ARBA00001968"/>
    </source>
</evidence>
<dbReference type="EMBL" id="BSXT01000797">
    <property type="protein sequence ID" value="GMF34172.1"/>
    <property type="molecule type" value="Genomic_DNA"/>
</dbReference>
<protein>
    <submittedName>
        <fullName evidence="4">Unnamed protein product</fullName>
    </submittedName>
</protein>
<gene>
    <name evidence="4" type="ORF">Pfra01_000870500</name>
</gene>
<comment type="caution">
    <text evidence="4">The sequence shown here is derived from an EMBL/GenBank/DDBJ whole genome shotgun (WGS) entry which is preliminary data.</text>
</comment>
<dbReference type="Proteomes" id="UP001165121">
    <property type="component" value="Unassembled WGS sequence"/>
</dbReference>
<evidence type="ECO:0000256" key="2">
    <source>
        <dbReference type="ARBA" id="ARBA00022723"/>
    </source>
</evidence>
<dbReference type="AlphaFoldDB" id="A0A9W7CLZ0"/>
<evidence type="ECO:0000259" key="3">
    <source>
        <dbReference type="Pfam" id="PF13359"/>
    </source>
</evidence>
<accession>A0A9W7CLZ0</accession>
<sequence>MAGMFGRAPSTLCHIFYYVVEFLDKKLEDFLFLDTSRITNNMARYCAAIAAKAPETIAGLWGFIDGTIHPICRLCQGQQAMYNGHKRVHPLKFQTVVTPDCLISYLFGPGDGRRHDLFMLIERRLKEVLESNPEFHDKLIYGDPAYGCTNVFCCPYKGCRFDVEKRDLNKAMSGIRVSVEWLYGEVTKYCAFLPRYPPI</sequence>
<reference evidence="4" key="1">
    <citation type="submission" date="2023-04" db="EMBL/GenBank/DDBJ databases">
        <title>Phytophthora fragariaefolia NBRC 109709.</title>
        <authorList>
            <person name="Ichikawa N."/>
            <person name="Sato H."/>
            <person name="Tonouchi N."/>
        </authorList>
    </citation>
    <scope>NUCLEOTIDE SEQUENCE</scope>
    <source>
        <strain evidence="4">NBRC 109709</strain>
    </source>
</reference>